<name>A0A1F8CW28_9BACT</name>
<evidence type="ECO:0000313" key="2">
    <source>
        <dbReference type="Proteomes" id="UP000178999"/>
    </source>
</evidence>
<dbReference type="PANTHER" id="PTHR47618:SF1">
    <property type="entry name" value="BIFUNCTIONAL OLIGORIBONUCLEASE AND PAP PHOSPHATASE NRNA"/>
    <property type="match status" value="1"/>
</dbReference>
<proteinExistence type="predicted"/>
<dbReference type="STRING" id="1802538.A2382_04965"/>
<dbReference type="Gene3D" id="3.90.1640.10">
    <property type="entry name" value="inorganic pyrophosphatase (n-terminal core)"/>
    <property type="match status" value="2"/>
</dbReference>
<organism evidence="1 2">
    <name type="scientific">Candidatus Woesebacteria bacterium RIFOXYB1_FULL_38_16</name>
    <dbReference type="NCBI Taxonomy" id="1802538"/>
    <lineage>
        <taxon>Bacteria</taxon>
        <taxon>Candidatus Woeseibacteriota</taxon>
    </lineage>
</organism>
<dbReference type="Proteomes" id="UP000178999">
    <property type="component" value="Unassembled WGS sequence"/>
</dbReference>
<dbReference type="SUPFAM" id="SSF64182">
    <property type="entry name" value="DHH phosphoesterases"/>
    <property type="match status" value="1"/>
</dbReference>
<protein>
    <submittedName>
        <fullName evidence="1">Uncharacterized protein</fullName>
    </submittedName>
</protein>
<dbReference type="PANTHER" id="PTHR47618">
    <property type="entry name" value="BIFUNCTIONAL OLIGORIBONUCLEASE AND PAP PHOSPHATASE NRNA"/>
    <property type="match status" value="1"/>
</dbReference>
<evidence type="ECO:0000313" key="1">
    <source>
        <dbReference type="EMBL" id="OGM80009.1"/>
    </source>
</evidence>
<dbReference type="EMBL" id="MGHY01000005">
    <property type="protein sequence ID" value="OGM80009.1"/>
    <property type="molecule type" value="Genomic_DNA"/>
</dbReference>
<comment type="caution">
    <text evidence="1">The sequence shown here is derived from an EMBL/GenBank/DDBJ whole genome shotgun (WGS) entry which is preliminary data.</text>
</comment>
<dbReference type="InterPro" id="IPR051319">
    <property type="entry name" value="Oligoribo/pAp-PDE_c-di-AMP_PDE"/>
</dbReference>
<sequence>MKDSFETLVKEAKSILIILPKDPYFDQVASGLSLSLGIKKEKEVVVVCSSPMTVEFNRLVGVDRVTERAGNKNLVINFPGYDPERVERVAYDVIDDKMNIVVVPKPGMFPPVMEQVKLDYVGISADLVILIGGAHERHFPILQDKSLLGAKIVHVGINEISLESVKELISLARPASSISEIVYDFVKPNEGSVEPDLATNLLMGLYEGSKNFTGKSVSQETFRVASELMAAGGKIVPVETRSFPAGAMPTTLVTPGAQPNMPKDWMRAPKVYKGTSIS</sequence>
<reference evidence="1 2" key="1">
    <citation type="journal article" date="2016" name="Nat. Commun.">
        <title>Thousands of microbial genomes shed light on interconnected biogeochemical processes in an aquifer system.</title>
        <authorList>
            <person name="Anantharaman K."/>
            <person name="Brown C.T."/>
            <person name="Hug L.A."/>
            <person name="Sharon I."/>
            <person name="Castelle C.J."/>
            <person name="Probst A.J."/>
            <person name="Thomas B.C."/>
            <person name="Singh A."/>
            <person name="Wilkins M.J."/>
            <person name="Karaoz U."/>
            <person name="Brodie E.L."/>
            <person name="Williams K.H."/>
            <person name="Hubbard S.S."/>
            <person name="Banfield J.F."/>
        </authorList>
    </citation>
    <scope>NUCLEOTIDE SEQUENCE [LARGE SCALE GENOMIC DNA]</scope>
</reference>
<accession>A0A1F8CW28</accession>
<dbReference type="AlphaFoldDB" id="A0A1F8CW28"/>
<dbReference type="InterPro" id="IPR038763">
    <property type="entry name" value="DHH_sf"/>
</dbReference>
<gene>
    <name evidence="1" type="ORF">A2382_04965</name>
</gene>